<evidence type="ECO:0000313" key="4">
    <source>
        <dbReference type="Proteomes" id="UP000683436"/>
    </source>
</evidence>
<sequence length="224" mass="25037">MNLTLHTHHAARIWHGRPASDGKNGILGLTGFVNIMNKMKRGAEQDDPYSDMWIIRMEERLEEAKLQMRQIQDQLDSIMAGLPKALSIGDNLNISPVQVPLFVNAQLGFKAVYLLTDYDDLTRRLLLAHHTALIGRRDMEHWINEGAKILRSVFGLAQQYKYSGATRDDIAAKNARGRDAVEKYGELPQDVLEGTRRSQFAPPILRRGEAASDTSGDAAASTEE</sequence>
<evidence type="ECO:0000256" key="2">
    <source>
        <dbReference type="SAM" id="MobiDB-lite"/>
    </source>
</evidence>
<proteinExistence type="predicted"/>
<dbReference type="Proteomes" id="UP000683436">
    <property type="component" value="Plasmid megaplasmid"/>
</dbReference>
<dbReference type="EMBL" id="CP076684">
    <property type="protein sequence ID" value="QWV19560.1"/>
    <property type="molecule type" value="Genomic_DNA"/>
</dbReference>
<dbReference type="Pfam" id="PF08900">
    <property type="entry name" value="AcaB"/>
    <property type="match status" value="1"/>
</dbReference>
<geneLocation type="plasmid" evidence="3 4">
    <name>megaplasmid</name>
</geneLocation>
<organism evidence="3 4">
    <name type="scientific">Stutzerimonas zhaodongensis</name>
    <dbReference type="NCBI Taxonomy" id="1176257"/>
    <lineage>
        <taxon>Bacteria</taxon>
        <taxon>Pseudomonadati</taxon>
        <taxon>Pseudomonadota</taxon>
        <taxon>Gammaproteobacteria</taxon>
        <taxon>Pseudomonadales</taxon>
        <taxon>Pseudomonadaceae</taxon>
        <taxon>Stutzerimonas</taxon>
    </lineage>
</organism>
<keyword evidence="1" id="KW-0175">Coiled coil</keyword>
<dbReference type="InterPro" id="IPR014996">
    <property type="entry name" value="AcaB"/>
</dbReference>
<gene>
    <name evidence="3" type="ORF">KQ248_22940</name>
</gene>
<feature type="coiled-coil region" evidence="1">
    <location>
        <begin position="54"/>
        <end position="81"/>
    </location>
</feature>
<protein>
    <submittedName>
        <fullName evidence="3">TIGR03761 family integrating conjugative element protein</fullName>
    </submittedName>
</protein>
<dbReference type="NCBIfam" id="TIGR03761">
    <property type="entry name" value="ICE_PFL4669"/>
    <property type="match status" value="1"/>
</dbReference>
<feature type="compositionally biased region" description="Low complexity" evidence="2">
    <location>
        <begin position="211"/>
        <end position="224"/>
    </location>
</feature>
<evidence type="ECO:0000313" key="3">
    <source>
        <dbReference type="EMBL" id="QWV19560.1"/>
    </source>
</evidence>
<feature type="region of interest" description="Disordered" evidence="2">
    <location>
        <begin position="186"/>
        <end position="224"/>
    </location>
</feature>
<name>A0ABX8J1U3_9GAMM</name>
<keyword evidence="3" id="KW-0614">Plasmid</keyword>
<reference evidence="3 4" key="1">
    <citation type="submission" date="2021-06" db="EMBL/GenBank/DDBJ databases">
        <title>Microbial metabolic specificity influences pelagic lipid remineralization.</title>
        <authorList>
            <person name="Behrendt L."/>
            <person name="Hunter J.E."/>
            <person name="Alcolombri U."/>
            <person name="Smriga S."/>
            <person name="Mincer T."/>
            <person name="Lowenstein D.P."/>
            <person name="Peaudecerf F.J."/>
            <person name="Fernandez V.I."/>
            <person name="Fredricks H."/>
            <person name="Almblad H."/>
            <person name="Harrison J.J."/>
            <person name="Stocker R."/>
            <person name="Van Mooy B.A.S."/>
        </authorList>
    </citation>
    <scope>NUCLEOTIDE SEQUENCE [LARGE SCALE GENOMIC DNA]</scope>
    <source>
        <strain evidence="3 4">A252</strain>
        <plasmid evidence="3 4">megaplasmid</plasmid>
    </source>
</reference>
<accession>A0ABX8J1U3</accession>
<keyword evidence="4" id="KW-1185">Reference proteome</keyword>
<evidence type="ECO:0000256" key="1">
    <source>
        <dbReference type="SAM" id="Coils"/>
    </source>
</evidence>